<dbReference type="Pfam" id="PF07690">
    <property type="entry name" value="MFS_1"/>
    <property type="match status" value="1"/>
</dbReference>
<dbReference type="PANTHER" id="PTHR23523">
    <property type="match status" value="1"/>
</dbReference>
<comment type="subcellular location">
    <subcellularLocation>
        <location evidence="1">Cell membrane</location>
        <topology evidence="1">Multi-pass membrane protein</topology>
    </subcellularLocation>
</comment>
<feature type="transmembrane region" description="Helical" evidence="2">
    <location>
        <begin position="45"/>
        <end position="66"/>
    </location>
</feature>
<dbReference type="EMBL" id="VUMZ01000008">
    <property type="protein sequence ID" value="MST52364.1"/>
    <property type="molecule type" value="Genomic_DNA"/>
</dbReference>
<feature type="transmembrane region" description="Helical" evidence="2">
    <location>
        <begin position="132"/>
        <end position="153"/>
    </location>
</feature>
<feature type="transmembrane region" description="Helical" evidence="2">
    <location>
        <begin position="201"/>
        <end position="228"/>
    </location>
</feature>
<dbReference type="InterPro" id="IPR011701">
    <property type="entry name" value="MFS"/>
</dbReference>
<name>A0A6L5Y6D1_9FIRM</name>
<gene>
    <name evidence="3" type="ORF">FYJ64_08590</name>
</gene>
<feature type="transmembrane region" description="Helical" evidence="2">
    <location>
        <begin position="73"/>
        <end position="93"/>
    </location>
</feature>
<dbReference type="PANTHER" id="PTHR23523:SF2">
    <property type="entry name" value="2-NITROIMIDAZOLE TRANSPORTER"/>
    <property type="match status" value="1"/>
</dbReference>
<sequence length="385" mass="40217">MEKIRTTVSVAAVILIACCLRAPFTGTGSIVGMIQEELSLSSGSAGLLTSIPLLTFGLLSACMGLIGRKYGAGRVMVTGAGLMIAGILIRSFLGTAGLFAGTVILGGGIVIGNVLVPAVVKDFFPERSGEMTGIYTTVMSVMSGIAGGVSVPLAECAGWRTALAVWAAPAVLAMMSWIPCRRMRLCEGARSSTFSAVLRSPVAWAAGVYMGLQSLIFYSFVAWFATILQSRGYSLDAAGLYNSLYLFTGLLGSFAAPVIAERCANKVRFGGFLGILYGTGMLFLIFGTGAAGVWMVILFCGFCQGACFSYSMLMFVFHTESASAASLMSGFGQSVGYLIACVGPVLFGAVYDAAGRWEPAMWIMLAVCGVLTVLGAYIGQEKYVG</sequence>
<keyword evidence="2" id="KW-0812">Transmembrane</keyword>
<feature type="transmembrane region" description="Helical" evidence="2">
    <location>
        <begin position="335"/>
        <end position="354"/>
    </location>
</feature>
<dbReference type="Proteomes" id="UP000474676">
    <property type="component" value="Unassembled WGS sequence"/>
</dbReference>
<dbReference type="InterPro" id="IPR052524">
    <property type="entry name" value="MFS_Cyanate_Porter"/>
</dbReference>
<feature type="transmembrane region" description="Helical" evidence="2">
    <location>
        <begin position="267"/>
        <end position="286"/>
    </location>
</feature>
<protein>
    <submittedName>
        <fullName evidence="3">MFS transporter</fullName>
    </submittedName>
</protein>
<keyword evidence="2" id="KW-0472">Membrane</keyword>
<dbReference type="GO" id="GO:0022857">
    <property type="term" value="F:transmembrane transporter activity"/>
    <property type="evidence" value="ECO:0007669"/>
    <property type="project" value="InterPro"/>
</dbReference>
<feature type="transmembrane region" description="Helical" evidence="2">
    <location>
        <begin position="292"/>
        <end position="315"/>
    </location>
</feature>
<dbReference type="SUPFAM" id="SSF103473">
    <property type="entry name" value="MFS general substrate transporter"/>
    <property type="match status" value="1"/>
</dbReference>
<feature type="transmembrane region" description="Helical" evidence="2">
    <location>
        <begin position="360"/>
        <end position="379"/>
    </location>
</feature>
<comment type="caution">
    <text evidence="3">The sequence shown here is derived from an EMBL/GenBank/DDBJ whole genome shotgun (WGS) entry which is preliminary data.</text>
</comment>
<dbReference type="CDD" id="cd17339">
    <property type="entry name" value="MFS_NIMT_CynX_like"/>
    <property type="match status" value="1"/>
</dbReference>
<dbReference type="AlphaFoldDB" id="A0A6L5Y6D1"/>
<accession>A0A6L5Y6D1</accession>
<evidence type="ECO:0000313" key="4">
    <source>
        <dbReference type="Proteomes" id="UP000474676"/>
    </source>
</evidence>
<reference evidence="3 4" key="1">
    <citation type="submission" date="2019-08" db="EMBL/GenBank/DDBJ databases">
        <title>In-depth cultivation of the pig gut microbiome towards novel bacterial diversity and tailored functional studies.</title>
        <authorList>
            <person name="Wylensek D."/>
            <person name="Hitch T.C.A."/>
            <person name="Clavel T."/>
        </authorList>
    </citation>
    <scope>NUCLEOTIDE SEQUENCE [LARGE SCALE GENOMIC DNA]</scope>
    <source>
        <strain evidence="3 4">WCA-MUC-591-APC-3H</strain>
    </source>
</reference>
<dbReference type="InterPro" id="IPR036259">
    <property type="entry name" value="MFS_trans_sf"/>
</dbReference>
<evidence type="ECO:0000256" key="2">
    <source>
        <dbReference type="SAM" id="Phobius"/>
    </source>
</evidence>
<dbReference type="PROSITE" id="PS51257">
    <property type="entry name" value="PROKAR_LIPOPROTEIN"/>
    <property type="match status" value="1"/>
</dbReference>
<dbReference type="Gene3D" id="1.20.1250.20">
    <property type="entry name" value="MFS general substrate transporter like domains"/>
    <property type="match status" value="2"/>
</dbReference>
<proteinExistence type="predicted"/>
<evidence type="ECO:0000256" key="1">
    <source>
        <dbReference type="ARBA" id="ARBA00004651"/>
    </source>
</evidence>
<dbReference type="GO" id="GO:0005886">
    <property type="term" value="C:plasma membrane"/>
    <property type="evidence" value="ECO:0007669"/>
    <property type="project" value="UniProtKB-SubCell"/>
</dbReference>
<organism evidence="3 4">
    <name type="scientific">Hornefia butyriciproducens</name>
    <dbReference type="NCBI Taxonomy" id="2652293"/>
    <lineage>
        <taxon>Bacteria</taxon>
        <taxon>Bacillati</taxon>
        <taxon>Bacillota</taxon>
        <taxon>Clostridia</taxon>
        <taxon>Peptostreptococcales</taxon>
        <taxon>Anaerovoracaceae</taxon>
        <taxon>Hornefia</taxon>
    </lineage>
</organism>
<dbReference type="RefSeq" id="WP_154574764.1">
    <property type="nucleotide sequence ID" value="NZ_JAXDTB010000019.1"/>
</dbReference>
<feature type="transmembrane region" description="Helical" evidence="2">
    <location>
        <begin position="159"/>
        <end position="180"/>
    </location>
</feature>
<feature type="transmembrane region" description="Helical" evidence="2">
    <location>
        <begin position="240"/>
        <end position="260"/>
    </location>
</feature>
<dbReference type="GeneID" id="303115384"/>
<keyword evidence="2" id="KW-1133">Transmembrane helix</keyword>
<keyword evidence="4" id="KW-1185">Reference proteome</keyword>
<evidence type="ECO:0000313" key="3">
    <source>
        <dbReference type="EMBL" id="MST52364.1"/>
    </source>
</evidence>
<feature type="transmembrane region" description="Helical" evidence="2">
    <location>
        <begin position="99"/>
        <end position="120"/>
    </location>
</feature>